<proteinExistence type="predicted"/>
<dbReference type="AlphaFoldDB" id="A0A232EHY7"/>
<name>A0A232EHY7_9HYME</name>
<organism evidence="1 2">
    <name type="scientific">Trichomalopsis sarcophagae</name>
    <dbReference type="NCBI Taxonomy" id="543379"/>
    <lineage>
        <taxon>Eukaryota</taxon>
        <taxon>Metazoa</taxon>
        <taxon>Ecdysozoa</taxon>
        <taxon>Arthropoda</taxon>
        <taxon>Hexapoda</taxon>
        <taxon>Insecta</taxon>
        <taxon>Pterygota</taxon>
        <taxon>Neoptera</taxon>
        <taxon>Endopterygota</taxon>
        <taxon>Hymenoptera</taxon>
        <taxon>Apocrita</taxon>
        <taxon>Proctotrupomorpha</taxon>
        <taxon>Chalcidoidea</taxon>
        <taxon>Pteromalidae</taxon>
        <taxon>Pteromalinae</taxon>
        <taxon>Trichomalopsis</taxon>
    </lineage>
</organism>
<reference evidence="1 2" key="1">
    <citation type="journal article" date="2017" name="Curr. Biol.">
        <title>The Evolution of Venom by Co-option of Single-Copy Genes.</title>
        <authorList>
            <person name="Martinson E.O."/>
            <person name="Mrinalini"/>
            <person name="Kelkar Y.D."/>
            <person name="Chang C.H."/>
            <person name="Werren J.H."/>
        </authorList>
    </citation>
    <scope>NUCLEOTIDE SEQUENCE [LARGE SCALE GENOMIC DNA]</scope>
    <source>
        <strain evidence="1 2">Alberta</strain>
        <tissue evidence="1">Whole body</tissue>
    </source>
</reference>
<evidence type="ECO:0000313" key="2">
    <source>
        <dbReference type="Proteomes" id="UP000215335"/>
    </source>
</evidence>
<sequence>MSARNSPESQALCSGWEVRKSKGRIGPYRVLYPGKGALKILNKIRNAKREGESIWEKIRDRLDSIDNVVLNASNIHKSVKSNLSAIMSQVEWLERGQVTLEKSKESFGLMLSKEEMLPNQQHIQKEAKALQCDVANVAAASRRGISFDAAKP</sequence>
<dbReference type="EMBL" id="NNAY01004377">
    <property type="protein sequence ID" value="OXU17980.1"/>
    <property type="molecule type" value="Genomic_DNA"/>
</dbReference>
<accession>A0A232EHY7</accession>
<gene>
    <name evidence="1" type="ORF">TSAR_007190</name>
</gene>
<protein>
    <submittedName>
        <fullName evidence="1">Uncharacterized protein</fullName>
    </submittedName>
</protein>
<evidence type="ECO:0000313" key="1">
    <source>
        <dbReference type="EMBL" id="OXU17980.1"/>
    </source>
</evidence>
<comment type="caution">
    <text evidence="1">The sequence shown here is derived from an EMBL/GenBank/DDBJ whole genome shotgun (WGS) entry which is preliminary data.</text>
</comment>
<keyword evidence="2" id="KW-1185">Reference proteome</keyword>
<dbReference type="Proteomes" id="UP000215335">
    <property type="component" value="Unassembled WGS sequence"/>
</dbReference>